<evidence type="ECO:0000259" key="5">
    <source>
        <dbReference type="Pfam" id="PF01494"/>
    </source>
</evidence>
<dbReference type="Gene3D" id="3.50.50.60">
    <property type="entry name" value="FAD/NAD(P)-binding domain"/>
    <property type="match status" value="1"/>
</dbReference>
<name>A0AAJ0BRH4_9PEZI</name>
<evidence type="ECO:0000256" key="3">
    <source>
        <dbReference type="ARBA" id="ARBA00023002"/>
    </source>
</evidence>
<keyword evidence="3" id="KW-0560">Oxidoreductase</keyword>
<dbReference type="InterPro" id="IPR036188">
    <property type="entry name" value="FAD/NAD-bd_sf"/>
</dbReference>
<dbReference type="InterPro" id="IPR050631">
    <property type="entry name" value="PheA/TfdB_FAD_monoxygenase"/>
</dbReference>
<dbReference type="GeneID" id="85315445"/>
<dbReference type="PANTHER" id="PTHR43476">
    <property type="entry name" value="3-(3-HYDROXY-PHENYL)PROPIONATE/3-HYDROXYCINNAMIC ACID HYDROXYLASE"/>
    <property type="match status" value="1"/>
</dbReference>
<organism evidence="6 7">
    <name type="scientific">Phialemonium atrogriseum</name>
    <dbReference type="NCBI Taxonomy" id="1093897"/>
    <lineage>
        <taxon>Eukaryota</taxon>
        <taxon>Fungi</taxon>
        <taxon>Dikarya</taxon>
        <taxon>Ascomycota</taxon>
        <taxon>Pezizomycotina</taxon>
        <taxon>Sordariomycetes</taxon>
        <taxon>Sordariomycetidae</taxon>
        <taxon>Cephalothecales</taxon>
        <taxon>Cephalothecaceae</taxon>
        <taxon>Phialemonium</taxon>
    </lineage>
</organism>
<dbReference type="RefSeq" id="XP_060277890.1">
    <property type="nucleotide sequence ID" value="XM_060432258.1"/>
</dbReference>
<evidence type="ECO:0000313" key="6">
    <source>
        <dbReference type="EMBL" id="KAK1761677.1"/>
    </source>
</evidence>
<dbReference type="Proteomes" id="UP001244011">
    <property type="component" value="Unassembled WGS sequence"/>
</dbReference>
<dbReference type="EMBL" id="MU839056">
    <property type="protein sequence ID" value="KAK1761677.1"/>
    <property type="molecule type" value="Genomic_DNA"/>
</dbReference>
<keyword evidence="4" id="KW-0812">Transmembrane</keyword>
<keyword evidence="1" id="KW-0285">Flavoprotein</keyword>
<accession>A0AAJ0BRH4</accession>
<dbReference type="PRINTS" id="PR00420">
    <property type="entry name" value="RNGMNOXGNASE"/>
</dbReference>
<dbReference type="GO" id="GO:0071949">
    <property type="term" value="F:FAD binding"/>
    <property type="evidence" value="ECO:0007669"/>
    <property type="project" value="InterPro"/>
</dbReference>
<comment type="caution">
    <text evidence="6">The sequence shown here is derived from an EMBL/GenBank/DDBJ whole genome shotgun (WGS) entry which is preliminary data.</text>
</comment>
<dbReference type="Pfam" id="PF01494">
    <property type="entry name" value="FAD_binding_3"/>
    <property type="match status" value="1"/>
</dbReference>
<proteinExistence type="predicted"/>
<dbReference type="AlphaFoldDB" id="A0AAJ0BRH4"/>
<gene>
    <name evidence="6" type="ORF">QBC33DRAFT_604994</name>
</gene>
<keyword evidence="7" id="KW-1185">Reference proteome</keyword>
<dbReference type="GO" id="GO:0008688">
    <property type="term" value="F:3-(3-hydroxyphenyl)propionate hydroxylase activity"/>
    <property type="evidence" value="ECO:0007669"/>
    <property type="project" value="TreeGrafter"/>
</dbReference>
<protein>
    <recommendedName>
        <fullName evidence="5">FAD-binding domain-containing protein</fullName>
    </recommendedName>
</protein>
<keyword evidence="4" id="KW-0472">Membrane</keyword>
<dbReference type="SUPFAM" id="SSF51905">
    <property type="entry name" value="FAD/NAD(P)-binding domain"/>
    <property type="match status" value="1"/>
</dbReference>
<sequence length="420" mass="46872">MSSAQASGFRKLIIVGAGPAGLLLALLLGKKGVRIDILDAADKLDEQPRATHYNSPATRELHRAGVLEDVRAAGFIPRRVAWRKADGTFLAGLDGSVVPEDSQDRMVCLPLNRLGKIILQHLQSIPSVDIKWSHNVVSLGQDETKAWVDVDTPEGRQTLDADYIIGCDGANSIIRRALQGDMNFPGKTWHEQIVATNVYYDFDQFGWDDANFIIDLEHWFMASRIGKDGLWRVSYGDIPGLSREEYLERQPMKYEQMLPGNPKPGQYRITNISPYKIHQRCAEKFRIGRFILAADAAHLCNPFGGLGLTGGFADVGSLYDCLIGIHEGKADDSILDEYDQVRRDLYHNFIDPASSENLRRLNGQDPDQALKRDGFLQQCVKAASNLELAREMQMGLNVILHDFTQHYRKDPEAAVVANSV</sequence>
<keyword evidence="2" id="KW-0274">FAD</keyword>
<dbReference type="Gene3D" id="3.30.70.2450">
    <property type="match status" value="1"/>
</dbReference>
<evidence type="ECO:0000256" key="1">
    <source>
        <dbReference type="ARBA" id="ARBA00022630"/>
    </source>
</evidence>
<evidence type="ECO:0000256" key="4">
    <source>
        <dbReference type="SAM" id="Phobius"/>
    </source>
</evidence>
<dbReference type="PANTHER" id="PTHR43476:SF3">
    <property type="entry name" value="FAD-BINDING MONOOXYGENASE"/>
    <property type="match status" value="1"/>
</dbReference>
<reference evidence="6" key="1">
    <citation type="submission" date="2023-06" db="EMBL/GenBank/DDBJ databases">
        <title>Genome-scale phylogeny and comparative genomics of the fungal order Sordariales.</title>
        <authorList>
            <consortium name="Lawrence Berkeley National Laboratory"/>
            <person name="Hensen N."/>
            <person name="Bonometti L."/>
            <person name="Westerberg I."/>
            <person name="Brannstrom I.O."/>
            <person name="Guillou S."/>
            <person name="Cros-Aarteil S."/>
            <person name="Calhoun S."/>
            <person name="Haridas S."/>
            <person name="Kuo A."/>
            <person name="Mondo S."/>
            <person name="Pangilinan J."/>
            <person name="Riley R."/>
            <person name="Labutti K."/>
            <person name="Andreopoulos B."/>
            <person name="Lipzen A."/>
            <person name="Chen C."/>
            <person name="Yanf M."/>
            <person name="Daum C."/>
            <person name="Ng V."/>
            <person name="Clum A."/>
            <person name="Steindorff A."/>
            <person name="Ohm R."/>
            <person name="Martin F."/>
            <person name="Silar P."/>
            <person name="Natvig D."/>
            <person name="Lalanne C."/>
            <person name="Gautier V."/>
            <person name="Ament-Velasquez S.L."/>
            <person name="Kruys A."/>
            <person name="Hutchinson M.I."/>
            <person name="Powell A.J."/>
            <person name="Barry K."/>
            <person name="Miller A.N."/>
            <person name="Grigoriev I.V."/>
            <person name="Debuchy R."/>
            <person name="Gladieux P."/>
            <person name="Thoren M.H."/>
            <person name="Johannesson H."/>
        </authorList>
    </citation>
    <scope>NUCLEOTIDE SEQUENCE</scope>
    <source>
        <strain evidence="6">8032-3</strain>
    </source>
</reference>
<evidence type="ECO:0000256" key="2">
    <source>
        <dbReference type="ARBA" id="ARBA00022827"/>
    </source>
</evidence>
<keyword evidence="4" id="KW-1133">Transmembrane helix</keyword>
<feature type="transmembrane region" description="Helical" evidence="4">
    <location>
        <begin position="12"/>
        <end position="29"/>
    </location>
</feature>
<dbReference type="GO" id="GO:0019622">
    <property type="term" value="P:3-(3-hydroxy)phenylpropionate catabolic process"/>
    <property type="evidence" value="ECO:0007669"/>
    <property type="project" value="TreeGrafter"/>
</dbReference>
<evidence type="ECO:0000313" key="7">
    <source>
        <dbReference type="Proteomes" id="UP001244011"/>
    </source>
</evidence>
<dbReference type="InterPro" id="IPR002938">
    <property type="entry name" value="FAD-bd"/>
</dbReference>
<feature type="domain" description="FAD-binding" evidence="5">
    <location>
        <begin position="13"/>
        <end position="348"/>
    </location>
</feature>